<evidence type="ECO:0000313" key="2">
    <source>
        <dbReference type="Proteomes" id="UP000695022"/>
    </source>
</evidence>
<reference evidence="3" key="1">
    <citation type="submission" date="2025-08" db="UniProtKB">
        <authorList>
            <consortium name="RefSeq"/>
        </authorList>
    </citation>
    <scope>IDENTIFICATION</scope>
</reference>
<dbReference type="InterPro" id="IPR036291">
    <property type="entry name" value="NAD(P)-bd_dom_sf"/>
</dbReference>
<dbReference type="Proteomes" id="UP000695022">
    <property type="component" value="Unplaced"/>
</dbReference>
<dbReference type="Gene3D" id="3.40.50.720">
    <property type="entry name" value="NAD(P)-binding Rossmann-like Domain"/>
    <property type="match status" value="1"/>
</dbReference>
<protein>
    <submittedName>
        <fullName evidence="3">3 beta-hydroxysteroid dehydrogenase/Delta 5--&gt;4-isomerase type 2-like</fullName>
    </submittedName>
</protein>
<dbReference type="InterPro" id="IPR002225">
    <property type="entry name" value="3Beta_OHSteriod_DH/Estase"/>
</dbReference>
<evidence type="ECO:0000259" key="1">
    <source>
        <dbReference type="Pfam" id="PF01073"/>
    </source>
</evidence>
<keyword evidence="2" id="KW-1185">Reference proteome</keyword>
<dbReference type="SUPFAM" id="SSF51735">
    <property type="entry name" value="NAD(P)-binding Rossmann-fold domains"/>
    <property type="match status" value="1"/>
</dbReference>
<dbReference type="GeneID" id="106812908"/>
<name>A0ABM1EJM9_PRICU</name>
<feature type="domain" description="3-beta hydroxysteroid dehydrogenase/isomerase" evidence="1">
    <location>
        <begin position="46"/>
        <end position="154"/>
    </location>
</feature>
<dbReference type="RefSeq" id="XP_014672400.1">
    <property type="nucleotide sequence ID" value="XM_014816914.1"/>
</dbReference>
<proteinExistence type="predicted"/>
<evidence type="ECO:0000313" key="3">
    <source>
        <dbReference type="RefSeq" id="XP_014672400.1"/>
    </source>
</evidence>
<organism evidence="2 3">
    <name type="scientific">Priapulus caudatus</name>
    <name type="common">Priapulid worm</name>
    <dbReference type="NCBI Taxonomy" id="37621"/>
    <lineage>
        <taxon>Eukaryota</taxon>
        <taxon>Metazoa</taxon>
        <taxon>Ecdysozoa</taxon>
        <taxon>Scalidophora</taxon>
        <taxon>Priapulida</taxon>
        <taxon>Priapulimorpha</taxon>
        <taxon>Priapulimorphida</taxon>
        <taxon>Priapulidae</taxon>
        <taxon>Priapulus</taxon>
    </lineage>
</organism>
<gene>
    <name evidence="3" type="primary">LOC106812908</name>
</gene>
<dbReference type="Pfam" id="PF01073">
    <property type="entry name" value="3Beta_HSD"/>
    <property type="match status" value="1"/>
</dbReference>
<sequence length="196" mass="21468">MTSFRLYQGSIVTYAHKVCTLQVSSCITSTVHFSREVSRASLLLPAGETLHTLALRCNVMYGELDPYFVINALKAAKKYRGQLPQVGDGSALFQQAYVGNAAWAHVVAIDALRRRPLLGGGIYFIPDDTPLGSLYDFVRPFLESRGYGVSNYRLPFFLTYYALRAVELGCPRSGSSAPSGGWNSVAETHAVCSTRT</sequence>
<accession>A0ABM1EJM9</accession>